<gene>
    <name evidence="2" type="ORF">BT63DRAFT_419353</name>
</gene>
<reference evidence="2" key="1">
    <citation type="journal article" date="2020" name="Stud. Mycol.">
        <title>101 Dothideomycetes genomes: a test case for predicting lifestyles and emergence of pathogens.</title>
        <authorList>
            <person name="Haridas S."/>
            <person name="Albert R."/>
            <person name="Binder M."/>
            <person name="Bloem J."/>
            <person name="Labutti K."/>
            <person name="Salamov A."/>
            <person name="Andreopoulos B."/>
            <person name="Baker S."/>
            <person name="Barry K."/>
            <person name="Bills G."/>
            <person name="Bluhm B."/>
            <person name="Cannon C."/>
            <person name="Castanera R."/>
            <person name="Culley D."/>
            <person name="Daum C."/>
            <person name="Ezra D."/>
            <person name="Gonzalez J."/>
            <person name="Henrissat B."/>
            <person name="Kuo A."/>
            <person name="Liang C."/>
            <person name="Lipzen A."/>
            <person name="Lutzoni F."/>
            <person name="Magnuson J."/>
            <person name="Mondo S."/>
            <person name="Nolan M."/>
            <person name="Ohm R."/>
            <person name="Pangilinan J."/>
            <person name="Park H.-J."/>
            <person name="Ramirez L."/>
            <person name="Alfaro M."/>
            <person name="Sun H."/>
            <person name="Tritt A."/>
            <person name="Yoshinaga Y."/>
            <person name="Zwiers L.-H."/>
            <person name="Turgeon B."/>
            <person name="Goodwin S."/>
            <person name="Spatafora J."/>
            <person name="Crous P."/>
            <person name="Grigoriev I."/>
        </authorList>
    </citation>
    <scope>NUCLEOTIDE SEQUENCE</scope>
    <source>
        <strain evidence="2">CBS 115976</strain>
    </source>
</reference>
<evidence type="ECO:0000256" key="1">
    <source>
        <dbReference type="SAM" id="MobiDB-lite"/>
    </source>
</evidence>
<dbReference type="AlphaFoldDB" id="A0A6A6URL9"/>
<feature type="compositionally biased region" description="Basic and acidic residues" evidence="1">
    <location>
        <begin position="144"/>
        <end position="153"/>
    </location>
</feature>
<dbReference type="Proteomes" id="UP000799302">
    <property type="component" value="Unassembled WGS sequence"/>
</dbReference>
<dbReference type="Pfam" id="PF09809">
    <property type="entry name" value="MRP-L27"/>
    <property type="match status" value="1"/>
</dbReference>
<name>A0A6A6URL9_9PEZI</name>
<accession>A0A6A6URL9</accession>
<feature type="region of interest" description="Disordered" evidence="1">
    <location>
        <begin position="136"/>
        <end position="181"/>
    </location>
</feature>
<protein>
    <recommendedName>
        <fullName evidence="4">50S ribosomal protein-like protein YmL27</fullName>
    </recommendedName>
</protein>
<sequence>MFKPTQPLQRTLKRLKLTTKQAAVKGGYYKGNRTGSMGWHTKHGGYIIDLRKVRTYVAPIEHMERSVLSPFVTMSDTDPPGSLPLHQIPRKQVEERLKQRAFEETLLETYTGPVTGETFIKKWKEVQIDDGLAGSQRSSMDALVSHRKERLEGSRTNLDALISPGNRLSEEEATPTRSRKD</sequence>
<evidence type="ECO:0000313" key="2">
    <source>
        <dbReference type="EMBL" id="KAF2674041.1"/>
    </source>
</evidence>
<dbReference type="GO" id="GO:0003735">
    <property type="term" value="F:structural constituent of ribosome"/>
    <property type="evidence" value="ECO:0007669"/>
    <property type="project" value="InterPro"/>
</dbReference>
<evidence type="ECO:0008006" key="4">
    <source>
        <dbReference type="Google" id="ProtNLM"/>
    </source>
</evidence>
<proteinExistence type="predicted"/>
<evidence type="ECO:0000313" key="3">
    <source>
        <dbReference type="Proteomes" id="UP000799302"/>
    </source>
</evidence>
<dbReference type="EMBL" id="MU004230">
    <property type="protein sequence ID" value="KAF2674041.1"/>
    <property type="molecule type" value="Genomic_DNA"/>
</dbReference>
<dbReference type="OrthoDB" id="408933at2759"/>
<keyword evidence="3" id="KW-1185">Reference proteome</keyword>
<organism evidence="2 3">
    <name type="scientific">Microthyrium microscopicum</name>
    <dbReference type="NCBI Taxonomy" id="703497"/>
    <lineage>
        <taxon>Eukaryota</taxon>
        <taxon>Fungi</taxon>
        <taxon>Dikarya</taxon>
        <taxon>Ascomycota</taxon>
        <taxon>Pezizomycotina</taxon>
        <taxon>Dothideomycetes</taxon>
        <taxon>Dothideomycetes incertae sedis</taxon>
        <taxon>Microthyriales</taxon>
        <taxon>Microthyriaceae</taxon>
        <taxon>Microthyrium</taxon>
    </lineage>
</organism>
<dbReference type="GO" id="GO:0005762">
    <property type="term" value="C:mitochondrial large ribosomal subunit"/>
    <property type="evidence" value="ECO:0007669"/>
    <property type="project" value="InterPro"/>
</dbReference>
<dbReference type="InterPro" id="IPR019189">
    <property type="entry name" value="Ribosomal_mL41"/>
</dbReference>